<dbReference type="Proteomes" id="UP000583929">
    <property type="component" value="Unassembled WGS sequence"/>
</dbReference>
<dbReference type="Pfam" id="PF13966">
    <property type="entry name" value="zf-RVT"/>
    <property type="match status" value="1"/>
</dbReference>
<protein>
    <recommendedName>
        <fullName evidence="3">CCHC-type domain-containing protein</fullName>
    </recommendedName>
</protein>
<comment type="caution">
    <text evidence="4">The sequence shown here is derived from an EMBL/GenBank/DDBJ whole genome shotgun (WGS) entry which is preliminary data.</text>
</comment>
<sequence>MGSGPLPTDTSPCVLGFDTLSFLNQSKVSVDFCCGHLCLFKEKFIVPSLSGFVCVSGFVVGSFSGKLIMAAMNILPLVDEIIHETENFCLDDFSIDVTPDTELAKETIAHSVVGRFFSKKTVSNGTLRKALSGLWKLHPGWRFQTVKPRTFIFRLGSSKEVKYVLDNGPWNLCSGFLLVAALPEDGKWESADLSSMDIWVKARGVPLPFLTESCIQQMASRMGKLLQANKVRKNGVILNDYLRFQVRLNLAVPLLAGVSLPEYGQKKVWSFFKYEKLPIFCFKCGVIGHVETDCSGKKRMVTVQDGRNIPLFGSWLRDGSRLENGFALLEVESLNDRNRLENFDPVLEEMPLKDGQDHVIPVTAAVSSGGHTRVERDGMEGVVSQRADNSFNVAYNDYVDTSKFPSQHVVHVAKLFQEKLGPIKFGANREDGEKGKEHSGKIKKLKKPRVVGPRGIPKNPIFGKNTQEPGNMAGSKRKKVESDQDFGSKFTDESRGNSCLIFVEKTRVKDVFAETSGVNVLGESNNLEDSEEQAKRARMFLNSLRSVEGSFEGIKDGDDVRDLIKDPELVPAVQIGQGERGFESLESDARVMADSVDVTKVVFSNVLNGPAWHCLFVYGPPTKAARKEFWEERTLEVLALNHPWLLLGDLNTISGQQDKVGGREVEASDGSDLNELLDSTGGVDLGCVGNHFTWTNGRRFQDLIKERLDRALCDPEWMMTYPKAGVRALAIKDSDHAPLVVDLLLDRERFHTPFRYLDAWLSWFSTWAFGSCARRIDSLGTRLSGRIGGLNFKKFADINLALVAKLGWKLAMGEDSLWCKVFKAKYWGNRDLTFWNSKMPSNASFGAKGIMATRDLIRNESCWLIADGSKVDLWNSPWIPWLDWDMFRAAFNPLCVQNSIKVSTLLNENGEWLDRLTHRWFVPSVASSLSLIGRLHTSQEDHLVWKDATNGLFSPKAAYKSIIKCRWGETDQLWHRIWKLKITERLRMFLWKLCRDIIPFGSRLQRIFGNEARCILCGKDEDSAHHLFFKCPLAKAVWFASRWALRSEILWFDSPRNMVEWLLSPGFLQGADDNVSGEFTRFGICLFDVLWSARNCAFHENVNPSWQGVLAKVNHTSANLRIAWDIPSGTGSLQQSLTEIYSGKLVLLVDAAFKDLRAAAGIVVTISEGSLLEAMAANYASDHALEAEMRAVIYAVNWCKGRDWKQTVLVSDCQLLVHGIHARRTPDWRLAGLFWELVQMLDDLPEVELVWHPRATVQVAHKLARWSLSNAFSGFFSAEDLAPLVAM</sequence>
<dbReference type="Pfam" id="PF13456">
    <property type="entry name" value="RVT_3"/>
    <property type="match status" value="1"/>
</dbReference>
<dbReference type="InterPro" id="IPR036691">
    <property type="entry name" value="Endo/exonu/phosph_ase_sf"/>
</dbReference>
<dbReference type="InterPro" id="IPR025558">
    <property type="entry name" value="DUF4283"/>
</dbReference>
<dbReference type="PANTHER" id="PTHR31286:SF180">
    <property type="entry name" value="OS10G0362600 PROTEIN"/>
    <property type="match status" value="1"/>
</dbReference>
<dbReference type="PROSITE" id="PS50158">
    <property type="entry name" value="ZF_CCHC"/>
    <property type="match status" value="1"/>
</dbReference>
<dbReference type="GO" id="GO:0008270">
    <property type="term" value="F:zinc ion binding"/>
    <property type="evidence" value="ECO:0007669"/>
    <property type="project" value="UniProtKB-KW"/>
</dbReference>
<dbReference type="EMBL" id="JAATIQ010000246">
    <property type="protein sequence ID" value="KAF4367503.1"/>
    <property type="molecule type" value="Genomic_DNA"/>
</dbReference>
<dbReference type="SUPFAM" id="SSF53098">
    <property type="entry name" value="Ribonuclease H-like"/>
    <property type="match status" value="1"/>
</dbReference>
<keyword evidence="1" id="KW-0863">Zinc-finger</keyword>
<dbReference type="InterPro" id="IPR040256">
    <property type="entry name" value="At4g02000-like"/>
</dbReference>
<dbReference type="InterPro" id="IPR012337">
    <property type="entry name" value="RNaseH-like_sf"/>
</dbReference>
<keyword evidence="5" id="KW-1185">Reference proteome</keyword>
<evidence type="ECO:0000259" key="3">
    <source>
        <dbReference type="PROSITE" id="PS50158"/>
    </source>
</evidence>
<dbReference type="PANTHER" id="PTHR31286">
    <property type="entry name" value="GLYCINE-RICH CELL WALL STRUCTURAL PROTEIN 1.8-LIKE"/>
    <property type="match status" value="1"/>
</dbReference>
<feature type="domain" description="CCHC-type" evidence="3">
    <location>
        <begin position="281"/>
        <end position="294"/>
    </location>
</feature>
<dbReference type="Pfam" id="PF14392">
    <property type="entry name" value="zf-CCHC_4"/>
    <property type="match status" value="1"/>
</dbReference>
<keyword evidence="1" id="KW-0862">Zinc</keyword>
<dbReference type="InterPro" id="IPR025836">
    <property type="entry name" value="Zn_knuckle_CX2CX4HX4C"/>
</dbReference>
<dbReference type="InterPro" id="IPR036397">
    <property type="entry name" value="RNaseH_sf"/>
</dbReference>
<dbReference type="Pfam" id="PF14111">
    <property type="entry name" value="DUF4283"/>
    <property type="match status" value="1"/>
</dbReference>
<evidence type="ECO:0000256" key="1">
    <source>
        <dbReference type="PROSITE-ProRule" id="PRU00047"/>
    </source>
</evidence>
<evidence type="ECO:0000256" key="2">
    <source>
        <dbReference type="SAM" id="MobiDB-lite"/>
    </source>
</evidence>
<dbReference type="Gene3D" id="3.60.10.10">
    <property type="entry name" value="Endonuclease/exonuclease/phosphatase"/>
    <property type="match status" value="1"/>
</dbReference>
<feature type="region of interest" description="Disordered" evidence="2">
    <location>
        <begin position="426"/>
        <end position="489"/>
    </location>
</feature>
<reference evidence="4 5" key="1">
    <citation type="journal article" date="2020" name="bioRxiv">
        <title>Sequence and annotation of 42 cannabis genomes reveals extensive copy number variation in cannabinoid synthesis and pathogen resistance genes.</title>
        <authorList>
            <person name="Mckernan K.J."/>
            <person name="Helbert Y."/>
            <person name="Kane L.T."/>
            <person name="Ebling H."/>
            <person name="Zhang L."/>
            <person name="Liu B."/>
            <person name="Eaton Z."/>
            <person name="Mclaughlin S."/>
            <person name="Kingan S."/>
            <person name="Baybayan P."/>
            <person name="Concepcion G."/>
            <person name="Jordan M."/>
            <person name="Riva A."/>
            <person name="Barbazuk W."/>
            <person name="Harkins T."/>
        </authorList>
    </citation>
    <scope>NUCLEOTIDE SEQUENCE [LARGE SCALE GENOMIC DNA]</scope>
    <source>
        <strain evidence="5">cv. Jamaican Lion 4</strain>
        <tissue evidence="4">Leaf</tissue>
    </source>
</reference>
<dbReference type="InterPro" id="IPR044730">
    <property type="entry name" value="RNase_H-like_dom_plant"/>
</dbReference>
<dbReference type="Pfam" id="PF03372">
    <property type="entry name" value="Exo_endo_phos"/>
    <property type="match status" value="1"/>
</dbReference>
<accession>A0A7J6F9V5</accession>
<dbReference type="CDD" id="cd06222">
    <property type="entry name" value="RNase_H_like"/>
    <property type="match status" value="1"/>
</dbReference>
<keyword evidence="1" id="KW-0479">Metal-binding</keyword>
<dbReference type="Gene3D" id="3.30.420.10">
    <property type="entry name" value="Ribonuclease H-like superfamily/Ribonuclease H"/>
    <property type="match status" value="1"/>
</dbReference>
<dbReference type="InterPro" id="IPR026960">
    <property type="entry name" value="RVT-Znf"/>
</dbReference>
<dbReference type="InterPro" id="IPR002156">
    <property type="entry name" value="RNaseH_domain"/>
</dbReference>
<gene>
    <name evidence="4" type="ORF">G4B88_003707</name>
</gene>
<evidence type="ECO:0000313" key="4">
    <source>
        <dbReference type="EMBL" id="KAF4367503.1"/>
    </source>
</evidence>
<dbReference type="GO" id="GO:0003676">
    <property type="term" value="F:nucleic acid binding"/>
    <property type="evidence" value="ECO:0007669"/>
    <property type="project" value="InterPro"/>
</dbReference>
<dbReference type="GO" id="GO:0004523">
    <property type="term" value="F:RNA-DNA hybrid ribonuclease activity"/>
    <property type="evidence" value="ECO:0007669"/>
    <property type="project" value="InterPro"/>
</dbReference>
<dbReference type="InterPro" id="IPR005135">
    <property type="entry name" value="Endo/exonuclease/phosphatase"/>
</dbReference>
<feature type="compositionally biased region" description="Basic and acidic residues" evidence="2">
    <location>
        <begin position="427"/>
        <end position="440"/>
    </location>
</feature>
<organism evidence="4 5">
    <name type="scientific">Cannabis sativa</name>
    <name type="common">Hemp</name>
    <name type="synonym">Marijuana</name>
    <dbReference type="NCBI Taxonomy" id="3483"/>
    <lineage>
        <taxon>Eukaryota</taxon>
        <taxon>Viridiplantae</taxon>
        <taxon>Streptophyta</taxon>
        <taxon>Embryophyta</taxon>
        <taxon>Tracheophyta</taxon>
        <taxon>Spermatophyta</taxon>
        <taxon>Magnoliopsida</taxon>
        <taxon>eudicotyledons</taxon>
        <taxon>Gunneridae</taxon>
        <taxon>Pentapetalae</taxon>
        <taxon>rosids</taxon>
        <taxon>fabids</taxon>
        <taxon>Rosales</taxon>
        <taxon>Cannabaceae</taxon>
        <taxon>Cannabis</taxon>
    </lineage>
</organism>
<proteinExistence type="predicted"/>
<evidence type="ECO:0000313" key="5">
    <source>
        <dbReference type="Proteomes" id="UP000583929"/>
    </source>
</evidence>
<name>A0A7J6F9V5_CANSA</name>
<dbReference type="InterPro" id="IPR001878">
    <property type="entry name" value="Znf_CCHC"/>
</dbReference>
<dbReference type="SUPFAM" id="SSF56219">
    <property type="entry name" value="DNase I-like"/>
    <property type="match status" value="1"/>
</dbReference>